<keyword evidence="4" id="KW-0472">Membrane</keyword>
<gene>
    <name evidence="6" type="ORF">HCN44_004397</name>
</gene>
<name>A0A835CVZ2_APHGI</name>
<evidence type="ECO:0000313" key="6">
    <source>
        <dbReference type="EMBL" id="KAF7994925.1"/>
    </source>
</evidence>
<dbReference type="AlphaFoldDB" id="A0A835CVZ2"/>
<reference evidence="6 7" key="1">
    <citation type="submission" date="2020-08" db="EMBL/GenBank/DDBJ databases">
        <title>Aphidius gifuensis genome sequencing and assembly.</title>
        <authorList>
            <person name="Du Z."/>
        </authorList>
    </citation>
    <scope>NUCLEOTIDE SEQUENCE [LARGE SCALE GENOMIC DNA]</scope>
    <source>
        <strain evidence="6">YNYX2018</strain>
        <tissue evidence="6">Adults</tissue>
    </source>
</reference>
<feature type="chain" id="PRO_5032636077" evidence="5">
    <location>
        <begin position="21"/>
        <end position="998"/>
    </location>
</feature>
<dbReference type="OrthoDB" id="676979at2759"/>
<keyword evidence="7" id="KW-1185">Reference proteome</keyword>
<dbReference type="EMBL" id="JACMRX010000002">
    <property type="protein sequence ID" value="KAF7994925.1"/>
    <property type="molecule type" value="Genomic_DNA"/>
</dbReference>
<keyword evidence="2 5" id="KW-0732">Signal</keyword>
<dbReference type="PROSITE" id="PS51450">
    <property type="entry name" value="LRR"/>
    <property type="match status" value="3"/>
</dbReference>
<proteinExistence type="predicted"/>
<evidence type="ECO:0000256" key="3">
    <source>
        <dbReference type="ARBA" id="ARBA00022737"/>
    </source>
</evidence>
<evidence type="ECO:0000256" key="5">
    <source>
        <dbReference type="SAM" id="SignalP"/>
    </source>
</evidence>
<dbReference type="SUPFAM" id="SSF52058">
    <property type="entry name" value="L domain-like"/>
    <property type="match status" value="2"/>
</dbReference>
<dbReference type="PANTHER" id="PTHR24369:SF210">
    <property type="entry name" value="CHAOPTIN-RELATED"/>
    <property type="match status" value="1"/>
</dbReference>
<dbReference type="GO" id="GO:0005886">
    <property type="term" value="C:plasma membrane"/>
    <property type="evidence" value="ECO:0007669"/>
    <property type="project" value="TreeGrafter"/>
</dbReference>
<dbReference type="InterPro" id="IPR032675">
    <property type="entry name" value="LRR_dom_sf"/>
</dbReference>
<evidence type="ECO:0000256" key="1">
    <source>
        <dbReference type="ARBA" id="ARBA00022614"/>
    </source>
</evidence>
<evidence type="ECO:0000313" key="7">
    <source>
        <dbReference type="Proteomes" id="UP000639338"/>
    </source>
</evidence>
<protein>
    <submittedName>
        <fullName evidence="6">Uncharacterized protein</fullName>
    </submittedName>
</protein>
<dbReference type="InterPro" id="IPR050541">
    <property type="entry name" value="LRR_TM_domain-containing"/>
</dbReference>
<evidence type="ECO:0000256" key="2">
    <source>
        <dbReference type="ARBA" id="ARBA00022729"/>
    </source>
</evidence>
<keyword evidence="3" id="KW-0677">Repeat</keyword>
<dbReference type="PANTHER" id="PTHR24369">
    <property type="entry name" value="ANTIGEN BSP, PUTATIVE-RELATED"/>
    <property type="match status" value="1"/>
</dbReference>
<dbReference type="InterPro" id="IPR001611">
    <property type="entry name" value="Leu-rich_rpt"/>
</dbReference>
<feature type="signal peptide" evidence="5">
    <location>
        <begin position="1"/>
        <end position="20"/>
    </location>
</feature>
<organism evidence="6 7">
    <name type="scientific">Aphidius gifuensis</name>
    <name type="common">Parasitoid wasp</name>
    <dbReference type="NCBI Taxonomy" id="684658"/>
    <lineage>
        <taxon>Eukaryota</taxon>
        <taxon>Metazoa</taxon>
        <taxon>Ecdysozoa</taxon>
        <taxon>Arthropoda</taxon>
        <taxon>Hexapoda</taxon>
        <taxon>Insecta</taxon>
        <taxon>Pterygota</taxon>
        <taxon>Neoptera</taxon>
        <taxon>Endopterygota</taxon>
        <taxon>Hymenoptera</taxon>
        <taxon>Apocrita</taxon>
        <taxon>Ichneumonoidea</taxon>
        <taxon>Braconidae</taxon>
        <taxon>Aphidiinae</taxon>
        <taxon>Aphidius</taxon>
    </lineage>
</organism>
<dbReference type="SMART" id="SM00369">
    <property type="entry name" value="LRR_TYP"/>
    <property type="match status" value="10"/>
</dbReference>
<sequence>MNLLVGVILILAFIFKSVESKCSLAPVDIERYGERTIAYVCINGDLDDLADVPNEADWIEFTVVKFNIIPADEFLRFKNLRKLTFYNCEIRELDTDAFRGLDKLEWFVFSNTKLNVARQSMFKYMSNLKMLTLDNTGLIYIEPEVLNILSKRLEVLSLKNNDLDCLPIDNLKKMQRLKTMRIDENPWMCDCRKSLKVFFEERKIDQGLSSSSVNDIYHGRRKRWQNYYYKNSSYSLTQKSTHRVYDCMAVLEYPSLPPSQNSNYDYSNHKKIEWREATASSISYLDRLPDEIGWIELFDIRIPTIRRYSFFRFGNSLRSITLKNCGIENIEPEAFAGLHKLQRLVIIGAKMPIINNYLFRDLSRLNDLVLEKCFIQKFEYNALQNLKNLRQLDLSSNRLTCLPEETFQGLQSLERIVTSGNPWLCSCRRDLESYLTDKRIAYDISNSRADGPGCFEKGGLPIIIQNTDTQDFYNYTTTGRVRWSWGYETPVPRPRPPPIQTTPRPPIIVETTAPPAALHGGCQTVPAQKYHHHHRYNHLRGHTYVCSQASLIDIKSLPSTIETIIFSKSQIETINSYVFQKFNGYLKRLEFRDCSIQDIEHRAFDGLVNLESLVIRDNDIQVVRSEWFGDVRNIRHLDLSRNNIGRIDNGIFDQLPYLENIDISENLMNCIGIENLEKLRYLRELSVAGNPWTCLCARRLARIIEDRNIYCAGKCLNDVLYGNGESNWSTCQSSVILKPNVSIPLQPTPPPTTTAITSTPYLDIPIPLTNISGSCFSTHEHTHYHCSNGDKFILSNVPSNVRSIEIYDSYLPHLPAITFARFQNLTELILRNCSLRDIDSRAFWGLHKLEKLVIKDNRFTIIQNEWFKECENLNWLDLSHNNLMEIETGALDDLKMLQYLNLEDNMFQCIYTSTFVNLPRIDTLEFGRNPLKWRCWQDLKQFLEVRAIGYTYYKCPHDSREIVQNLQNYKKSSVNTAAYNFININLTIVLTVIMFLMC</sequence>
<dbReference type="Gene3D" id="3.80.10.10">
    <property type="entry name" value="Ribonuclease Inhibitor"/>
    <property type="match status" value="4"/>
</dbReference>
<keyword evidence="1" id="KW-0433">Leucine-rich repeat</keyword>
<comment type="caution">
    <text evidence="6">The sequence shown here is derived from an EMBL/GenBank/DDBJ whole genome shotgun (WGS) entry which is preliminary data.</text>
</comment>
<keyword evidence="4" id="KW-0812">Transmembrane</keyword>
<dbReference type="Pfam" id="PF13855">
    <property type="entry name" value="LRR_8"/>
    <property type="match status" value="4"/>
</dbReference>
<keyword evidence="4" id="KW-1133">Transmembrane helix</keyword>
<dbReference type="Proteomes" id="UP000639338">
    <property type="component" value="Unassembled WGS sequence"/>
</dbReference>
<accession>A0A835CVZ2</accession>
<feature type="transmembrane region" description="Helical" evidence="4">
    <location>
        <begin position="977"/>
        <end position="997"/>
    </location>
</feature>
<dbReference type="FunFam" id="3.80.10.10:FF:001360">
    <property type="entry name" value="Uncharacterized protein"/>
    <property type="match status" value="1"/>
</dbReference>
<dbReference type="InterPro" id="IPR003591">
    <property type="entry name" value="Leu-rich_rpt_typical-subtyp"/>
</dbReference>
<evidence type="ECO:0000256" key="4">
    <source>
        <dbReference type="SAM" id="Phobius"/>
    </source>
</evidence>